<feature type="region of interest" description="Disordered" evidence="10">
    <location>
        <begin position="222"/>
        <end position="241"/>
    </location>
</feature>
<dbReference type="InterPro" id="IPR017911">
    <property type="entry name" value="MacB-like_ATP-bd"/>
</dbReference>
<dbReference type="PROSITE" id="PS00211">
    <property type="entry name" value="ABC_TRANSPORTER_1"/>
    <property type="match status" value="1"/>
</dbReference>
<organism evidence="13 14">
    <name type="scientific">Candidatus Avoscillospira stercoripullorum</name>
    <dbReference type="NCBI Taxonomy" id="2840709"/>
    <lineage>
        <taxon>Bacteria</taxon>
        <taxon>Bacillati</taxon>
        <taxon>Bacillota</taxon>
        <taxon>Clostridia</taxon>
        <taxon>Eubacteriales</taxon>
        <taxon>Oscillospiraceae</taxon>
        <taxon>Oscillospiraceae incertae sedis</taxon>
        <taxon>Candidatus Avoscillospira</taxon>
    </lineage>
</organism>
<evidence type="ECO:0000256" key="11">
    <source>
        <dbReference type="SAM" id="Phobius"/>
    </source>
</evidence>
<evidence type="ECO:0000256" key="8">
    <source>
        <dbReference type="ARBA" id="ARBA00023136"/>
    </source>
</evidence>
<evidence type="ECO:0000256" key="4">
    <source>
        <dbReference type="ARBA" id="ARBA00022692"/>
    </source>
</evidence>
<feature type="transmembrane region" description="Helical" evidence="11">
    <location>
        <begin position="266"/>
        <end position="285"/>
    </location>
</feature>
<dbReference type="Gene3D" id="3.40.50.300">
    <property type="entry name" value="P-loop containing nucleotide triphosphate hydrolases"/>
    <property type="match status" value="1"/>
</dbReference>
<dbReference type="GO" id="GO:0005886">
    <property type="term" value="C:plasma membrane"/>
    <property type="evidence" value="ECO:0007669"/>
    <property type="project" value="UniProtKB-SubCell"/>
</dbReference>
<dbReference type="InterPro" id="IPR003439">
    <property type="entry name" value="ABC_transporter-like_ATP-bd"/>
</dbReference>
<protein>
    <submittedName>
        <fullName evidence="13">ABC transporter ATP-binding protein/permease</fullName>
    </submittedName>
</protein>
<gene>
    <name evidence="13" type="ORF">IAA70_06610</name>
</gene>
<dbReference type="Pfam" id="PF00005">
    <property type="entry name" value="ABC_tran"/>
    <property type="match status" value="1"/>
</dbReference>
<sequence length="992" mass="108531">MLKLTNIKKTYGQGTSQVEALRGLSIAFRKNEFVAILGHSGCGKTTLLNIIGGLDQYTSGDLSIGGVSTKSFRDRDWDAYRNHSIGFVFQSYNLIPHQSVLANVELALTLSGVSRSERRRRAIAALEQVGLADQMHKKPNQMSGGQMQRVAIARALVNDPEILLADEPTGALDSETSVQIMDLLKEVARDRLVIMVTHNPELAQRYATRTVKLLDGKIISDSNPYEPEAEQEPARSHSKGRLPSMSLLTALGLSLHNLLTKKGRTILTALAGAIGIIGIALILSLSTGIQTYIDQVQEDTLSSYPIELQAETVDMTALMTSMMSNREQQEPQEEDRVYANTVMYDMMNAMTSSGTETNDLNSFREYLQSEDCSIIPHVSALQYGYDLNMDIYTQDPSGAIIHSDVMELINTSMESLYGEGASGLTSAYMNSMSGFGAMDVWEEILPGENGQVISDLVKEQYDLVYGQWPEAYDEVVLIINENNQLPDLMLYALGFKEQSQMAEITGAALNQEEITTDDTASWSYEELCGKTYKMLLPAACFEHDPATGGYTDLRETEAGLEYLYNAEDTGVTLKVVGILRPDPDATATMLSGSMGYTSLLSDYVLEQVEEMPIVKAQLEGETVDVFTGLPFATGHEVEPTDSEKREAVEAYLEGCDTAEKAAMYLDAAAQPDSDFLDETVAAQMEGLTRERIEAMVTEQYAQEMGVDDQTVSDYIAEMDDETLFARVEEAIRQQAAEQYGNTMRQQLSAMSNEQLSQLMDLGGSPQAPLTDSQYAYLYDNYLPPTVSDATLDDNLEKLGYVDRETPSVIRIYASTFADKDAIAGGIAAYNASVAEEQQITYTDYVALLMSSITTIIQAFSYVLIAFVAISLVVSSIMIGIITYISVLERTKEIGILRSIGASKGDISKVFNAETLIEGFVSGAMGIGVSLLLLIPINMLVHHLTGIGALSAILPWRAGVILVLISMILTLIAGLIPSRLAAKKDPVEALRTE</sequence>
<evidence type="ECO:0000256" key="7">
    <source>
        <dbReference type="ARBA" id="ARBA00022989"/>
    </source>
</evidence>
<reference evidence="13" key="2">
    <citation type="journal article" date="2021" name="PeerJ">
        <title>Extensive microbial diversity within the chicken gut microbiome revealed by metagenomics and culture.</title>
        <authorList>
            <person name="Gilroy R."/>
            <person name="Ravi A."/>
            <person name="Getino M."/>
            <person name="Pursley I."/>
            <person name="Horton D.L."/>
            <person name="Alikhan N.F."/>
            <person name="Baker D."/>
            <person name="Gharbi K."/>
            <person name="Hall N."/>
            <person name="Watson M."/>
            <person name="Adriaenssens E.M."/>
            <person name="Foster-Nyarko E."/>
            <person name="Jarju S."/>
            <person name="Secka A."/>
            <person name="Antonio M."/>
            <person name="Oren A."/>
            <person name="Chaudhuri R.R."/>
            <person name="La Ragione R."/>
            <person name="Hildebrand F."/>
            <person name="Pallen M.J."/>
        </authorList>
    </citation>
    <scope>NUCLEOTIDE SEQUENCE</scope>
    <source>
        <strain evidence="13">ChiHjej9B8-7071</strain>
    </source>
</reference>
<feature type="transmembrane region" description="Helical" evidence="11">
    <location>
        <begin position="952"/>
        <end position="975"/>
    </location>
</feature>
<keyword evidence="3" id="KW-1003">Cell membrane</keyword>
<keyword evidence="7 11" id="KW-1133">Transmembrane helix</keyword>
<keyword evidence="5" id="KW-0547">Nucleotide-binding</keyword>
<feature type="transmembrane region" description="Helical" evidence="11">
    <location>
        <begin position="918"/>
        <end position="940"/>
    </location>
</feature>
<comment type="similarity">
    <text evidence="9">Belongs to the ABC transporter superfamily. Macrolide exporter (TC 3.A.1.122) family.</text>
</comment>
<dbReference type="AlphaFoldDB" id="A0A9D1A8P5"/>
<dbReference type="EMBL" id="DVGD01000213">
    <property type="protein sequence ID" value="HIR10056.1"/>
    <property type="molecule type" value="Genomic_DNA"/>
</dbReference>
<evidence type="ECO:0000256" key="2">
    <source>
        <dbReference type="ARBA" id="ARBA00022448"/>
    </source>
</evidence>
<dbReference type="InterPro" id="IPR027417">
    <property type="entry name" value="P-loop_NTPase"/>
</dbReference>
<dbReference type="SMART" id="SM00382">
    <property type="entry name" value="AAA"/>
    <property type="match status" value="1"/>
</dbReference>
<keyword evidence="8 11" id="KW-0472">Membrane</keyword>
<evidence type="ECO:0000259" key="12">
    <source>
        <dbReference type="PROSITE" id="PS50893"/>
    </source>
</evidence>
<dbReference type="GO" id="GO:0098796">
    <property type="term" value="C:membrane protein complex"/>
    <property type="evidence" value="ECO:0007669"/>
    <property type="project" value="UniProtKB-ARBA"/>
</dbReference>
<feature type="transmembrane region" description="Helical" evidence="11">
    <location>
        <begin position="858"/>
        <end position="887"/>
    </location>
</feature>
<evidence type="ECO:0000256" key="10">
    <source>
        <dbReference type="SAM" id="MobiDB-lite"/>
    </source>
</evidence>
<keyword evidence="2" id="KW-0813">Transport</keyword>
<evidence type="ECO:0000256" key="1">
    <source>
        <dbReference type="ARBA" id="ARBA00004429"/>
    </source>
</evidence>
<dbReference type="PROSITE" id="PS50893">
    <property type="entry name" value="ABC_TRANSPORTER_2"/>
    <property type="match status" value="1"/>
</dbReference>
<evidence type="ECO:0000256" key="3">
    <source>
        <dbReference type="ARBA" id="ARBA00022475"/>
    </source>
</evidence>
<feature type="domain" description="ABC transporter" evidence="12">
    <location>
        <begin position="2"/>
        <end position="240"/>
    </location>
</feature>
<dbReference type="Proteomes" id="UP000824258">
    <property type="component" value="Unassembled WGS sequence"/>
</dbReference>
<keyword evidence="4 11" id="KW-0812">Transmembrane</keyword>
<dbReference type="FunFam" id="3.40.50.300:FF:000032">
    <property type="entry name" value="Export ABC transporter ATP-binding protein"/>
    <property type="match status" value="1"/>
</dbReference>
<dbReference type="Pfam" id="PF02687">
    <property type="entry name" value="FtsX"/>
    <property type="match status" value="1"/>
</dbReference>
<dbReference type="InterPro" id="IPR017871">
    <property type="entry name" value="ABC_transporter-like_CS"/>
</dbReference>
<evidence type="ECO:0000313" key="13">
    <source>
        <dbReference type="EMBL" id="HIR10056.1"/>
    </source>
</evidence>
<accession>A0A9D1A8P5</accession>
<dbReference type="InterPro" id="IPR003593">
    <property type="entry name" value="AAA+_ATPase"/>
</dbReference>
<dbReference type="GO" id="GO:0022857">
    <property type="term" value="F:transmembrane transporter activity"/>
    <property type="evidence" value="ECO:0007669"/>
    <property type="project" value="UniProtKB-ARBA"/>
</dbReference>
<dbReference type="CDD" id="cd03255">
    <property type="entry name" value="ABC_MJ0796_LolCDE_FtsE"/>
    <property type="match status" value="1"/>
</dbReference>
<dbReference type="GO" id="GO:0016887">
    <property type="term" value="F:ATP hydrolysis activity"/>
    <property type="evidence" value="ECO:0007669"/>
    <property type="project" value="InterPro"/>
</dbReference>
<keyword evidence="6 13" id="KW-0067">ATP-binding</keyword>
<reference evidence="13" key="1">
    <citation type="submission" date="2020-10" db="EMBL/GenBank/DDBJ databases">
        <authorList>
            <person name="Gilroy R."/>
        </authorList>
    </citation>
    <scope>NUCLEOTIDE SEQUENCE</scope>
    <source>
        <strain evidence="13">ChiHjej9B8-7071</strain>
    </source>
</reference>
<dbReference type="PANTHER" id="PTHR42798:SF6">
    <property type="entry name" value="CELL DIVISION ATP-BINDING PROTEIN FTSE"/>
    <property type="match status" value="1"/>
</dbReference>
<evidence type="ECO:0000313" key="14">
    <source>
        <dbReference type="Proteomes" id="UP000824258"/>
    </source>
</evidence>
<dbReference type="SUPFAM" id="SSF52540">
    <property type="entry name" value="P-loop containing nucleoside triphosphate hydrolases"/>
    <property type="match status" value="1"/>
</dbReference>
<evidence type="ECO:0000256" key="5">
    <source>
        <dbReference type="ARBA" id="ARBA00022741"/>
    </source>
</evidence>
<comment type="subcellular location">
    <subcellularLocation>
        <location evidence="1">Cell inner membrane</location>
        <topology evidence="1">Multi-pass membrane protein</topology>
    </subcellularLocation>
</comment>
<dbReference type="PANTHER" id="PTHR42798">
    <property type="entry name" value="LIPOPROTEIN-RELEASING SYSTEM ATP-BINDING PROTEIN LOLD"/>
    <property type="match status" value="1"/>
</dbReference>
<comment type="caution">
    <text evidence="13">The sequence shown here is derived from an EMBL/GenBank/DDBJ whole genome shotgun (WGS) entry which is preliminary data.</text>
</comment>
<name>A0A9D1A8P5_9FIRM</name>
<evidence type="ECO:0000256" key="6">
    <source>
        <dbReference type="ARBA" id="ARBA00022840"/>
    </source>
</evidence>
<evidence type="ECO:0000256" key="9">
    <source>
        <dbReference type="ARBA" id="ARBA00038388"/>
    </source>
</evidence>
<dbReference type="GO" id="GO:0005524">
    <property type="term" value="F:ATP binding"/>
    <property type="evidence" value="ECO:0007669"/>
    <property type="project" value="UniProtKB-KW"/>
</dbReference>
<proteinExistence type="inferred from homology"/>
<dbReference type="InterPro" id="IPR003838">
    <property type="entry name" value="ABC3_permease_C"/>
</dbReference>